<keyword evidence="2" id="KW-1185">Reference proteome</keyword>
<reference evidence="1 2" key="1">
    <citation type="submission" date="2020-08" db="EMBL/GenBank/DDBJ databases">
        <title>Genome public.</title>
        <authorList>
            <person name="Liu C."/>
            <person name="Sun Q."/>
        </authorList>
    </citation>
    <scope>NUCLEOTIDE SEQUENCE [LARGE SCALE GENOMIC DNA]</scope>
    <source>
        <strain evidence="1 2">3_YM_SP_D4_24.mj</strain>
    </source>
</reference>
<name>A0ABR7P9Y5_9FIRM</name>
<organism evidence="1 2">
    <name type="scientific">Blautia stercoris</name>
    <dbReference type="NCBI Taxonomy" id="871664"/>
    <lineage>
        <taxon>Bacteria</taxon>
        <taxon>Bacillati</taxon>
        <taxon>Bacillota</taxon>
        <taxon>Clostridia</taxon>
        <taxon>Lachnospirales</taxon>
        <taxon>Lachnospiraceae</taxon>
        <taxon>Blautia</taxon>
    </lineage>
</organism>
<protein>
    <recommendedName>
        <fullName evidence="3">Cellobiose phosphorylase</fullName>
    </recommendedName>
</protein>
<gene>
    <name evidence="1" type="ORF">H8712_06115</name>
</gene>
<evidence type="ECO:0000313" key="1">
    <source>
        <dbReference type="EMBL" id="MBC8628191.1"/>
    </source>
</evidence>
<sequence length="788" mass="91391">MIENKKFRMEVNKEGYVSNLTMKDDPYQMNWVIEDSYLQKKNYKDADKLFGFFELIADKEKFGSRMSVPVLKETEKGIEVVYEFETLKVKQFYDLGKDKEALFWSIELENKSQKRMNIKEFGIWTSFAYVMFRDKNVLKNIHNSAAVFPFISKDYTKLSMVRRDGSGESLGFYQIKGQTKSVGTYCDYLNLFFEDVSPSLDGMLFHKLYLAGGYPEGFKNHDWIYEKDGFNLEAGEKKNWQYVMSANQGEEDFYKEGLKWRHPKVEYTPLNIIGEVARISVETPEGISMVSADAFYKVQDERKKTVVEICQDKENKEQYQLIFKPSAMGEHKIVLRFDNDTEDFVVLNVMDKIETVIEERVEYICDKLYHDETINPPFAFEPISNQGESLGKANLVLQKNLLGKLDASQVQKVEKCAVNYVRPKWFIDGDFRKPRKLYGDFYRCMDFEYIAHLFYLLSEFEDETLVLNTADTYLEWATEIFELRVNPELHQEERGKEESQMLGVYFLYFERLLDKLKKKGRMEQYNKIKAIWESVMDKIDEEAKTYKAAITEHFFDNAGFGPTAGALCESGRIESAKQYGALLLANIGYSNDFRAQNPDRWWEALTYMIHSLWGGVTAASAYKVFDKLKDTRYLEAGYRATAGILYCYDTHSTATSPLEKGMAASTYAVAGPHINRPDLSRERFGQSAFYRDGGIFAKLFDNDSQTPDWDMGEELVAYLENFGDKAFIIKKETSILVINGSFEETDTEYKITSFAPYSRGFYFISDGDIIELANEKGLQKITLKKERV</sequence>
<dbReference type="Proteomes" id="UP000661649">
    <property type="component" value="Unassembled WGS sequence"/>
</dbReference>
<evidence type="ECO:0008006" key="3">
    <source>
        <dbReference type="Google" id="ProtNLM"/>
    </source>
</evidence>
<dbReference type="EMBL" id="JACRTP010000002">
    <property type="protein sequence ID" value="MBC8628191.1"/>
    <property type="molecule type" value="Genomic_DNA"/>
</dbReference>
<evidence type="ECO:0000313" key="2">
    <source>
        <dbReference type="Proteomes" id="UP000661649"/>
    </source>
</evidence>
<proteinExistence type="predicted"/>
<comment type="caution">
    <text evidence="1">The sequence shown here is derived from an EMBL/GenBank/DDBJ whole genome shotgun (WGS) entry which is preliminary data.</text>
</comment>
<accession>A0ABR7P9Y5</accession>